<dbReference type="VEuPathDB" id="FungiDB:P175DRAFT_0215870"/>
<dbReference type="AlphaFoldDB" id="A0A2T5M0Y8"/>
<name>A0A2T5M0Y8_9EURO</name>
<evidence type="ECO:0000313" key="2">
    <source>
        <dbReference type="EMBL" id="PTU22202.1"/>
    </source>
</evidence>
<evidence type="ECO:0000256" key="1">
    <source>
        <dbReference type="SAM" id="MobiDB-lite"/>
    </source>
</evidence>
<comment type="caution">
    <text evidence="2">The sequence shown here is derived from an EMBL/GenBank/DDBJ whole genome shotgun (WGS) entry which is preliminary data.</text>
</comment>
<protein>
    <submittedName>
        <fullName evidence="2">Uncharacterized protein</fullName>
    </submittedName>
</protein>
<feature type="region of interest" description="Disordered" evidence="1">
    <location>
        <begin position="1"/>
        <end position="92"/>
    </location>
</feature>
<proteinExistence type="predicted"/>
<dbReference type="RefSeq" id="XP_040753594.1">
    <property type="nucleotide sequence ID" value="XM_040892610.1"/>
</dbReference>
<dbReference type="EMBL" id="MSFN02000003">
    <property type="protein sequence ID" value="PTU22202.1"/>
    <property type="molecule type" value="Genomic_DNA"/>
</dbReference>
<organism evidence="2 3">
    <name type="scientific">Aspergillus ochraceoroseus IBT 24754</name>
    <dbReference type="NCBI Taxonomy" id="1392256"/>
    <lineage>
        <taxon>Eukaryota</taxon>
        <taxon>Fungi</taxon>
        <taxon>Dikarya</taxon>
        <taxon>Ascomycota</taxon>
        <taxon>Pezizomycotina</taxon>
        <taxon>Eurotiomycetes</taxon>
        <taxon>Eurotiomycetidae</taxon>
        <taxon>Eurotiales</taxon>
        <taxon>Aspergillaceae</taxon>
        <taxon>Aspergillus</taxon>
        <taxon>Aspergillus subgen. Nidulantes</taxon>
    </lineage>
</organism>
<evidence type="ECO:0000313" key="3">
    <source>
        <dbReference type="Proteomes" id="UP000244073"/>
    </source>
</evidence>
<sequence length="112" mass="11980">MEALASQCQPSTSSPAATTLHNPNSLPELAMRLTSELASRTNNNESEDEPNRNSAAGSTQPSNMENTPAPTSQTALQMSNKENDARGQPSLRISLGEITLARGTMAIDETHW</sequence>
<dbReference type="Proteomes" id="UP000244073">
    <property type="component" value="Unassembled WGS sequence"/>
</dbReference>
<feature type="compositionally biased region" description="Polar residues" evidence="1">
    <location>
        <begin position="1"/>
        <end position="25"/>
    </location>
</feature>
<feature type="compositionally biased region" description="Polar residues" evidence="1">
    <location>
        <begin position="52"/>
        <end position="80"/>
    </location>
</feature>
<reference evidence="2 3" key="1">
    <citation type="journal article" date="2018" name="Proc. Natl. Acad. Sci. U.S.A.">
        <title>Linking secondary metabolites to gene clusters through genome sequencing of six diverse Aspergillus species.</title>
        <authorList>
            <person name="Kaerboelling I."/>
            <person name="Vesth T.C."/>
            <person name="Frisvad J.C."/>
            <person name="Nybo J.L."/>
            <person name="Theobald S."/>
            <person name="Kuo A."/>
            <person name="Bowyer P."/>
            <person name="Matsuda Y."/>
            <person name="Mondo S."/>
            <person name="Lyhne E.K."/>
            <person name="Kogle M.E."/>
            <person name="Clum A."/>
            <person name="Lipzen A."/>
            <person name="Salamov A."/>
            <person name="Ngan C.Y."/>
            <person name="Daum C."/>
            <person name="Chiniquy J."/>
            <person name="Barry K."/>
            <person name="LaButti K."/>
            <person name="Haridas S."/>
            <person name="Simmons B.A."/>
            <person name="Magnuson J.K."/>
            <person name="Mortensen U.H."/>
            <person name="Larsen T.O."/>
            <person name="Grigoriev I.V."/>
            <person name="Baker S.E."/>
            <person name="Andersen M.R."/>
        </authorList>
    </citation>
    <scope>NUCLEOTIDE SEQUENCE [LARGE SCALE GENOMIC DNA]</scope>
    <source>
        <strain evidence="2 3">IBT 24754</strain>
    </source>
</reference>
<accession>A0A2T5M0Y8</accession>
<gene>
    <name evidence="2" type="ORF">P175DRAFT_0215870</name>
</gene>
<dbReference type="GeneID" id="63809492"/>